<dbReference type="OrthoDB" id="416454at2759"/>
<sequence>MDFQRADLGLFKSLLDRVPWEAALKGKGVQEGWTFFREEVLKAQQQAVPVHGKVSRPGKRPAWLNKEVRSQLGEKRRLYGLWKKGQATQEDYKGGVKLCKEKIRKAKAQLDLDLALDVKNNKKNFYQYINSKRRTRESLHPLLDVGGNVVTTDEEKAEVLNAFFGSVFSSGVGRPPSTQTPELAVRGGEQNGAPIIQREVVRDLLQNLDTNKSMGPDGIPLRVLRELGEVLVEPLSIIYQQSWQTGKVPANWRLANVMPIHKKGRKDDPGNSRPVSLTSVPGKAMEQIILCAIMWCMKDTQVIGPSQHGLMRGRSCLTNLIYDKVTRLDERKAVDVVYLDFSKAFDTVSHSILLEKLAAHGLDGRTLHWVKNWLEGQAQRVVLSGIQESFWDDSSWNRSSRDYASREQNCKKTSEDNRVSGTQQETLGVPTATRTVAESAGVAQRTIRAQQPTEPVCPSGDNAGMLLGKTVGYPASPRDSGKAQ</sequence>
<dbReference type="EMBL" id="KZ506175">
    <property type="protein sequence ID" value="PKU41015.1"/>
    <property type="molecule type" value="Genomic_DNA"/>
</dbReference>
<evidence type="ECO:0000259" key="2">
    <source>
        <dbReference type="Pfam" id="PF00078"/>
    </source>
</evidence>
<keyword evidence="3" id="KW-0808">Transferase</keyword>
<reference evidence="4" key="1">
    <citation type="submission" date="2017-11" db="EMBL/GenBank/DDBJ databases">
        <authorList>
            <person name="Lima N.C."/>
            <person name="Parody-Merino A.M."/>
            <person name="Battley P.F."/>
            <person name="Fidler A.E."/>
            <person name="Prosdocimi F."/>
        </authorList>
    </citation>
    <scope>NUCLEOTIDE SEQUENCE [LARGE SCALE GENOMIC DNA]</scope>
</reference>
<evidence type="ECO:0000256" key="1">
    <source>
        <dbReference type="SAM" id="MobiDB-lite"/>
    </source>
</evidence>
<keyword evidence="4" id="KW-1185">Reference proteome</keyword>
<dbReference type="Proteomes" id="UP000233556">
    <property type="component" value="Unassembled WGS sequence"/>
</dbReference>
<dbReference type="InterPro" id="IPR000477">
    <property type="entry name" value="RT_dom"/>
</dbReference>
<gene>
    <name evidence="3" type="ORF">llap_8680</name>
</gene>
<dbReference type="PANTHER" id="PTHR33395">
    <property type="entry name" value="TRANSCRIPTASE, PUTATIVE-RELATED-RELATED"/>
    <property type="match status" value="1"/>
</dbReference>
<dbReference type="InterPro" id="IPR043502">
    <property type="entry name" value="DNA/RNA_pol_sf"/>
</dbReference>
<accession>A0A2I0U4S1</accession>
<dbReference type="AlphaFoldDB" id="A0A2I0U4S1"/>
<dbReference type="GO" id="GO:0007508">
    <property type="term" value="P:larval heart development"/>
    <property type="evidence" value="ECO:0007669"/>
    <property type="project" value="TreeGrafter"/>
</dbReference>
<dbReference type="SUPFAM" id="SSF56672">
    <property type="entry name" value="DNA/RNA polymerases"/>
    <property type="match status" value="1"/>
</dbReference>
<evidence type="ECO:0000313" key="3">
    <source>
        <dbReference type="EMBL" id="PKU41015.1"/>
    </source>
</evidence>
<keyword evidence="3" id="KW-0548">Nucleotidyltransferase</keyword>
<dbReference type="CDD" id="cd01650">
    <property type="entry name" value="RT_nLTR_like"/>
    <property type="match status" value="1"/>
</dbReference>
<proteinExistence type="predicted"/>
<name>A0A2I0U4S1_LIMLA</name>
<dbReference type="PANTHER" id="PTHR33395:SF22">
    <property type="entry name" value="REVERSE TRANSCRIPTASE DOMAIN-CONTAINING PROTEIN"/>
    <property type="match status" value="1"/>
</dbReference>
<feature type="region of interest" description="Disordered" evidence="1">
    <location>
        <begin position="441"/>
        <end position="484"/>
    </location>
</feature>
<dbReference type="GO" id="GO:0003964">
    <property type="term" value="F:RNA-directed DNA polymerase activity"/>
    <property type="evidence" value="ECO:0007669"/>
    <property type="project" value="UniProtKB-KW"/>
</dbReference>
<dbReference type="Pfam" id="PF00078">
    <property type="entry name" value="RVT_1"/>
    <property type="match status" value="1"/>
</dbReference>
<reference evidence="4" key="2">
    <citation type="submission" date="2017-12" db="EMBL/GenBank/DDBJ databases">
        <title>Genome sequence of the Bar-tailed Godwit (Limosa lapponica baueri).</title>
        <authorList>
            <person name="Lima N.C.B."/>
            <person name="Parody-Merino A.M."/>
            <person name="Battley P.F."/>
            <person name="Fidler A.E."/>
            <person name="Prosdocimi F."/>
        </authorList>
    </citation>
    <scope>NUCLEOTIDE SEQUENCE [LARGE SCALE GENOMIC DNA]</scope>
</reference>
<evidence type="ECO:0000313" key="4">
    <source>
        <dbReference type="Proteomes" id="UP000233556"/>
    </source>
</evidence>
<feature type="domain" description="Reverse transcriptase" evidence="2">
    <location>
        <begin position="260"/>
        <end position="380"/>
    </location>
</feature>
<keyword evidence="3" id="KW-0695">RNA-directed DNA polymerase</keyword>
<organism evidence="3 4">
    <name type="scientific">Limosa lapponica baueri</name>
    <dbReference type="NCBI Taxonomy" id="1758121"/>
    <lineage>
        <taxon>Eukaryota</taxon>
        <taxon>Metazoa</taxon>
        <taxon>Chordata</taxon>
        <taxon>Craniata</taxon>
        <taxon>Vertebrata</taxon>
        <taxon>Euteleostomi</taxon>
        <taxon>Archelosauria</taxon>
        <taxon>Archosauria</taxon>
        <taxon>Dinosauria</taxon>
        <taxon>Saurischia</taxon>
        <taxon>Theropoda</taxon>
        <taxon>Coelurosauria</taxon>
        <taxon>Aves</taxon>
        <taxon>Neognathae</taxon>
        <taxon>Neoaves</taxon>
        <taxon>Charadriiformes</taxon>
        <taxon>Scolopacidae</taxon>
        <taxon>Limosa</taxon>
    </lineage>
</organism>
<dbReference type="GO" id="GO:0031012">
    <property type="term" value="C:extracellular matrix"/>
    <property type="evidence" value="ECO:0007669"/>
    <property type="project" value="TreeGrafter"/>
</dbReference>
<dbReference type="GO" id="GO:0061343">
    <property type="term" value="P:cell adhesion involved in heart morphogenesis"/>
    <property type="evidence" value="ECO:0007669"/>
    <property type="project" value="TreeGrafter"/>
</dbReference>
<protein>
    <submittedName>
        <fullName evidence="3">Rna-directed dna polymerase from mobile element jockey-like</fullName>
    </submittedName>
</protein>